<dbReference type="eggNOG" id="COG1396">
    <property type="taxonomic scope" value="Bacteria"/>
</dbReference>
<dbReference type="GO" id="GO:0005829">
    <property type="term" value="C:cytosol"/>
    <property type="evidence" value="ECO:0007669"/>
    <property type="project" value="TreeGrafter"/>
</dbReference>
<protein>
    <submittedName>
        <fullName evidence="3">Transcriptional regulator, XRE family</fullName>
    </submittedName>
</protein>
<gene>
    <name evidence="3" type="ordered locus">Acid345_0267</name>
</gene>
<reference evidence="3 4" key="1">
    <citation type="journal article" date="2009" name="Appl. Environ. Microbiol.">
        <title>Three genomes from the phylum Acidobacteria provide insight into the lifestyles of these microorganisms in soils.</title>
        <authorList>
            <person name="Ward N.L."/>
            <person name="Challacombe J.F."/>
            <person name="Janssen P.H."/>
            <person name="Henrissat B."/>
            <person name="Coutinho P.M."/>
            <person name="Wu M."/>
            <person name="Xie G."/>
            <person name="Haft D.H."/>
            <person name="Sait M."/>
            <person name="Badger J."/>
            <person name="Barabote R.D."/>
            <person name="Bradley B."/>
            <person name="Brettin T.S."/>
            <person name="Brinkac L.M."/>
            <person name="Bruce D."/>
            <person name="Creasy T."/>
            <person name="Daugherty S.C."/>
            <person name="Davidsen T.M."/>
            <person name="DeBoy R.T."/>
            <person name="Detter J.C."/>
            <person name="Dodson R.J."/>
            <person name="Durkin A.S."/>
            <person name="Ganapathy A."/>
            <person name="Gwinn-Giglio M."/>
            <person name="Han C.S."/>
            <person name="Khouri H."/>
            <person name="Kiss H."/>
            <person name="Kothari S.P."/>
            <person name="Madupu R."/>
            <person name="Nelson K.E."/>
            <person name="Nelson W.C."/>
            <person name="Paulsen I."/>
            <person name="Penn K."/>
            <person name="Ren Q."/>
            <person name="Rosovitz M.J."/>
            <person name="Selengut J.D."/>
            <person name="Shrivastava S."/>
            <person name="Sullivan S.A."/>
            <person name="Tapia R."/>
            <person name="Thompson L.S."/>
            <person name="Watkins K.L."/>
            <person name="Yang Q."/>
            <person name="Yu C."/>
            <person name="Zafar N."/>
            <person name="Zhou L."/>
            <person name="Kuske C.R."/>
        </authorList>
    </citation>
    <scope>NUCLEOTIDE SEQUENCE [LARGE SCALE GENOMIC DNA]</scope>
    <source>
        <strain evidence="3 4">Ellin345</strain>
    </source>
</reference>
<dbReference type="GO" id="GO:0003677">
    <property type="term" value="F:DNA binding"/>
    <property type="evidence" value="ECO:0007669"/>
    <property type="project" value="UniProtKB-KW"/>
</dbReference>
<organism evidence="3 4">
    <name type="scientific">Koribacter versatilis (strain Ellin345)</name>
    <dbReference type="NCBI Taxonomy" id="204669"/>
    <lineage>
        <taxon>Bacteria</taxon>
        <taxon>Pseudomonadati</taxon>
        <taxon>Acidobacteriota</taxon>
        <taxon>Terriglobia</taxon>
        <taxon>Terriglobales</taxon>
        <taxon>Candidatus Korobacteraceae</taxon>
        <taxon>Candidatus Korobacter</taxon>
    </lineage>
</organism>
<dbReference type="HOGENOM" id="CLU_066192_17_1_0"/>
<dbReference type="RefSeq" id="WP_011521074.1">
    <property type="nucleotide sequence ID" value="NC_008009.1"/>
</dbReference>
<feature type="domain" description="HTH cro/C1-type" evidence="2">
    <location>
        <begin position="7"/>
        <end position="61"/>
    </location>
</feature>
<dbReference type="InterPro" id="IPR010982">
    <property type="entry name" value="Lambda_DNA-bd_dom_sf"/>
</dbReference>
<dbReference type="InterPro" id="IPR050807">
    <property type="entry name" value="TransReg_Diox_bact_type"/>
</dbReference>
<dbReference type="OrthoDB" id="118856at2"/>
<evidence type="ECO:0000313" key="4">
    <source>
        <dbReference type="Proteomes" id="UP000002432"/>
    </source>
</evidence>
<proteinExistence type="predicted"/>
<dbReference type="CDD" id="cd00093">
    <property type="entry name" value="HTH_XRE"/>
    <property type="match status" value="1"/>
</dbReference>
<evidence type="ECO:0000256" key="1">
    <source>
        <dbReference type="ARBA" id="ARBA00023125"/>
    </source>
</evidence>
<dbReference type="PROSITE" id="PS50943">
    <property type="entry name" value="HTH_CROC1"/>
    <property type="match status" value="1"/>
</dbReference>
<dbReference type="Gene3D" id="1.10.260.40">
    <property type="entry name" value="lambda repressor-like DNA-binding domains"/>
    <property type="match status" value="1"/>
</dbReference>
<dbReference type="KEGG" id="aba:Acid345_0267"/>
<dbReference type="SMART" id="SM00530">
    <property type="entry name" value="HTH_XRE"/>
    <property type="match status" value="1"/>
</dbReference>
<dbReference type="Proteomes" id="UP000002432">
    <property type="component" value="Chromosome"/>
</dbReference>
<dbReference type="PANTHER" id="PTHR46797">
    <property type="entry name" value="HTH-TYPE TRANSCRIPTIONAL REGULATOR"/>
    <property type="match status" value="1"/>
</dbReference>
<dbReference type="STRING" id="204669.Acid345_0267"/>
<dbReference type="AlphaFoldDB" id="Q1IV28"/>
<keyword evidence="1" id="KW-0238">DNA-binding</keyword>
<evidence type="ECO:0000259" key="2">
    <source>
        <dbReference type="PROSITE" id="PS50943"/>
    </source>
</evidence>
<dbReference type="Pfam" id="PF01381">
    <property type="entry name" value="HTH_3"/>
    <property type="match status" value="1"/>
</dbReference>
<sequence length="118" mass="12937">MNIGETIRNFRLQKGMSQGDIEKRTGLLRCYLSRVENGHTIPSLDTLAKIASAMDVALATFFSDAPADNGTKSSPQVSDEVLRFLNQIRRYSSGLNDSDRRLVLTMVKKMAASAGNGK</sequence>
<dbReference type="SUPFAM" id="SSF47413">
    <property type="entry name" value="lambda repressor-like DNA-binding domains"/>
    <property type="match status" value="1"/>
</dbReference>
<keyword evidence="4" id="KW-1185">Reference proteome</keyword>
<dbReference type="PANTHER" id="PTHR46797:SF1">
    <property type="entry name" value="METHYLPHOSPHONATE SYNTHASE"/>
    <property type="match status" value="1"/>
</dbReference>
<dbReference type="InterPro" id="IPR001387">
    <property type="entry name" value="Cro/C1-type_HTH"/>
</dbReference>
<name>Q1IV28_KORVE</name>
<accession>Q1IV28</accession>
<dbReference type="GO" id="GO:0003700">
    <property type="term" value="F:DNA-binding transcription factor activity"/>
    <property type="evidence" value="ECO:0007669"/>
    <property type="project" value="TreeGrafter"/>
</dbReference>
<dbReference type="EMBL" id="CP000360">
    <property type="protein sequence ID" value="ABF39272.1"/>
    <property type="molecule type" value="Genomic_DNA"/>
</dbReference>
<dbReference type="EnsemblBacteria" id="ABF39272">
    <property type="protein sequence ID" value="ABF39272"/>
    <property type="gene ID" value="Acid345_0267"/>
</dbReference>
<evidence type="ECO:0000313" key="3">
    <source>
        <dbReference type="EMBL" id="ABF39272.1"/>
    </source>
</evidence>